<protein>
    <submittedName>
        <fullName evidence="2">Uncharacterized protein</fullName>
    </submittedName>
</protein>
<dbReference type="RefSeq" id="WP_090363131.1">
    <property type="nucleotide sequence ID" value="NZ_FMUB01000013.1"/>
</dbReference>
<dbReference type="EMBL" id="FMUB01000013">
    <property type="protein sequence ID" value="SCX31170.1"/>
    <property type="molecule type" value="Genomic_DNA"/>
</dbReference>
<sequence>MSYGYPPFPPPPPVPPPRSGVDLAISITLLVLTYAGGGVAAFLAVFMLAFTDYCPPATCNIDAGVTAVMTGFGVAVLIAIAGTVISIVQMVRRAKAWPWATGTLVLCGVTCGLGMAGYIAAVGG</sequence>
<dbReference type="AlphaFoldDB" id="A0A1G4WXI3"/>
<dbReference type="Proteomes" id="UP000199707">
    <property type="component" value="Unassembled WGS sequence"/>
</dbReference>
<feature type="transmembrane region" description="Helical" evidence="1">
    <location>
        <begin position="23"/>
        <end position="51"/>
    </location>
</feature>
<keyword evidence="1" id="KW-0472">Membrane</keyword>
<feature type="transmembrane region" description="Helical" evidence="1">
    <location>
        <begin position="63"/>
        <end position="91"/>
    </location>
</feature>
<keyword evidence="1" id="KW-1133">Transmembrane helix</keyword>
<feature type="transmembrane region" description="Helical" evidence="1">
    <location>
        <begin position="97"/>
        <end position="121"/>
    </location>
</feature>
<organism evidence="2 3">
    <name type="scientific">Mycolicibacterium fluoranthenivorans</name>
    <dbReference type="NCBI Taxonomy" id="258505"/>
    <lineage>
        <taxon>Bacteria</taxon>
        <taxon>Bacillati</taxon>
        <taxon>Actinomycetota</taxon>
        <taxon>Actinomycetes</taxon>
        <taxon>Mycobacteriales</taxon>
        <taxon>Mycobacteriaceae</taxon>
        <taxon>Mycolicibacterium</taxon>
    </lineage>
</organism>
<reference evidence="3" key="1">
    <citation type="submission" date="2016-10" db="EMBL/GenBank/DDBJ databases">
        <authorList>
            <person name="Varghese N."/>
            <person name="Submissions S."/>
        </authorList>
    </citation>
    <scope>NUCLEOTIDE SEQUENCE [LARGE SCALE GENOMIC DNA]</scope>
    <source>
        <strain evidence="3">UNC267MFSha1.1M11</strain>
    </source>
</reference>
<evidence type="ECO:0000256" key="1">
    <source>
        <dbReference type="SAM" id="Phobius"/>
    </source>
</evidence>
<name>A0A1G4WXI3_9MYCO</name>
<evidence type="ECO:0000313" key="3">
    <source>
        <dbReference type="Proteomes" id="UP000199707"/>
    </source>
</evidence>
<keyword evidence="1" id="KW-0812">Transmembrane</keyword>
<proteinExistence type="predicted"/>
<accession>A0A1G4WXI3</accession>
<evidence type="ECO:0000313" key="2">
    <source>
        <dbReference type="EMBL" id="SCX31170.1"/>
    </source>
</evidence>
<gene>
    <name evidence="2" type="ORF">SAMN02799620_05228</name>
</gene>
<dbReference type="STRING" id="1502745.SAMN02799620_05228"/>